<feature type="transmembrane region" description="Helical" evidence="2">
    <location>
        <begin position="323"/>
        <end position="341"/>
    </location>
</feature>
<feature type="transmembrane region" description="Helical" evidence="2">
    <location>
        <begin position="237"/>
        <end position="259"/>
    </location>
</feature>
<reference evidence="4" key="1">
    <citation type="journal article" date="2019" name="Int. J. Syst. Evol. Microbiol.">
        <title>The Global Catalogue of Microorganisms (GCM) 10K type strain sequencing project: providing services to taxonomists for standard genome sequencing and annotation.</title>
        <authorList>
            <consortium name="The Broad Institute Genomics Platform"/>
            <consortium name="The Broad Institute Genome Sequencing Center for Infectious Disease"/>
            <person name="Wu L."/>
            <person name="Ma J."/>
        </authorList>
    </citation>
    <scope>NUCLEOTIDE SEQUENCE [LARGE SCALE GENOMIC DNA]</scope>
    <source>
        <strain evidence="4">JCM 4805</strain>
    </source>
</reference>
<organism evidence="3 4">
    <name type="scientific">Streptomyces olivaceiscleroticus</name>
    <dbReference type="NCBI Taxonomy" id="68245"/>
    <lineage>
        <taxon>Bacteria</taxon>
        <taxon>Bacillati</taxon>
        <taxon>Actinomycetota</taxon>
        <taxon>Actinomycetes</taxon>
        <taxon>Kitasatosporales</taxon>
        <taxon>Streptomycetaceae</taxon>
        <taxon>Streptomyces</taxon>
    </lineage>
</organism>
<keyword evidence="2" id="KW-0472">Membrane</keyword>
<dbReference type="EMBL" id="BAAABY010000044">
    <property type="protein sequence ID" value="GAA0485865.1"/>
    <property type="molecule type" value="Genomic_DNA"/>
</dbReference>
<dbReference type="PANTHER" id="PTHR37305">
    <property type="entry name" value="INTEGRAL MEMBRANE PROTEIN-RELATED"/>
    <property type="match status" value="1"/>
</dbReference>
<keyword evidence="4" id="KW-1185">Reference proteome</keyword>
<feature type="region of interest" description="Disordered" evidence="1">
    <location>
        <begin position="1"/>
        <end position="84"/>
    </location>
</feature>
<sequence>MTSPDQPQQPQQPPHQDVPPRQDEGTMMLNAVGARGGQQPGAQPQAQAQPQPQQYQQPAAVPRQQHAPHAAAPPQSQLPGSGYVSPIPVRRAHLGHALASEWTKIKSVRSTVWTLGVLIVLVVGIGALTGIGISASGTNLRGESPLGFGMFGMLLGLMCVITLGVLCVSSEYGTGMIRTTLTACLSRARVLAAKAIVFFLLSFVVTAVTTAVVALLLTGMLGGQGGATPSGSEWFKATVGVSLYVAVIGLLALGVGALLRHSAGAITIMIGLVLLPLVLALFMMSESLSDLREWLFEYSIPSQLGVMYSNAVADSGPSGWEPLWIMTGLTAVVLGGAFVALHQRDV</sequence>
<feature type="transmembrane region" description="Helical" evidence="2">
    <location>
        <begin position="266"/>
        <end position="285"/>
    </location>
</feature>
<evidence type="ECO:0000313" key="4">
    <source>
        <dbReference type="Proteomes" id="UP001500909"/>
    </source>
</evidence>
<evidence type="ECO:0000256" key="2">
    <source>
        <dbReference type="SAM" id="Phobius"/>
    </source>
</evidence>
<dbReference type="Proteomes" id="UP001500909">
    <property type="component" value="Unassembled WGS sequence"/>
</dbReference>
<feature type="transmembrane region" description="Helical" evidence="2">
    <location>
        <begin position="195"/>
        <end position="217"/>
    </location>
</feature>
<gene>
    <name evidence="3" type="ORF">GCM10010361_58410</name>
</gene>
<evidence type="ECO:0000256" key="1">
    <source>
        <dbReference type="SAM" id="MobiDB-lite"/>
    </source>
</evidence>
<protein>
    <submittedName>
        <fullName evidence="3">ABC transporter permease subunit</fullName>
    </submittedName>
</protein>
<proteinExistence type="predicted"/>
<name>A0ABP3KV32_9ACTN</name>
<feature type="transmembrane region" description="Helical" evidence="2">
    <location>
        <begin position="146"/>
        <end position="168"/>
    </location>
</feature>
<dbReference type="RefSeq" id="WP_346098318.1">
    <property type="nucleotide sequence ID" value="NZ_BAAABY010000044.1"/>
</dbReference>
<accession>A0ABP3KV32</accession>
<dbReference type="PANTHER" id="PTHR37305:SF1">
    <property type="entry name" value="MEMBRANE PROTEIN"/>
    <property type="match status" value="1"/>
</dbReference>
<feature type="transmembrane region" description="Helical" evidence="2">
    <location>
        <begin position="112"/>
        <end position="134"/>
    </location>
</feature>
<evidence type="ECO:0000313" key="3">
    <source>
        <dbReference type="EMBL" id="GAA0485865.1"/>
    </source>
</evidence>
<comment type="caution">
    <text evidence="3">The sequence shown here is derived from an EMBL/GenBank/DDBJ whole genome shotgun (WGS) entry which is preliminary data.</text>
</comment>
<dbReference type="Pfam" id="PF12730">
    <property type="entry name" value="ABC2_membrane_4"/>
    <property type="match status" value="1"/>
</dbReference>
<keyword evidence="2" id="KW-0812">Transmembrane</keyword>
<feature type="compositionally biased region" description="Low complexity" evidence="1">
    <location>
        <begin position="40"/>
        <end position="79"/>
    </location>
</feature>
<keyword evidence="2" id="KW-1133">Transmembrane helix</keyword>